<dbReference type="Gene3D" id="2.20.100.10">
    <property type="entry name" value="Thrombospondin type-1 (TSP1) repeat"/>
    <property type="match status" value="1"/>
</dbReference>
<dbReference type="EMBL" id="JAKKPZ010000001">
    <property type="protein sequence ID" value="KAI1728907.1"/>
    <property type="molecule type" value="Genomic_DNA"/>
</dbReference>
<proteinExistence type="predicted"/>
<dbReference type="PROSITE" id="PS50092">
    <property type="entry name" value="TSP1"/>
    <property type="match status" value="1"/>
</dbReference>
<evidence type="ECO:0000313" key="3">
    <source>
        <dbReference type="Proteomes" id="UP001201812"/>
    </source>
</evidence>
<keyword evidence="3" id="KW-1185">Reference proteome</keyword>
<comment type="caution">
    <text evidence="2">The sequence shown here is derived from an EMBL/GenBank/DDBJ whole genome shotgun (WGS) entry which is preliminary data.</text>
</comment>
<keyword evidence="1" id="KW-0812">Transmembrane</keyword>
<accession>A0AAD4NEV7</accession>
<keyword evidence="1" id="KW-0472">Membrane</keyword>
<sequence>MPSERIVTTDVSSKDKTWEEQANYVDGVGEFTDRLSDITEDEDTQLMNTRHRYLNTWLHRLRPLVRNRNVRVFSIINVVLLVVNIALLFCVIGFSVYTLVEFIRSNRLGDEFHKPCLYQWSSWSECSEKCAQNETYYPIMNRTVMPETIVKARGKYANDVCPPNLENLVDYAPCNTHKCAKKLSDFGWMKLISGNASGVSVKKVSQYCMIRNVQQGDYLVNVDTENLTKECA</sequence>
<evidence type="ECO:0000256" key="1">
    <source>
        <dbReference type="SAM" id="Phobius"/>
    </source>
</evidence>
<name>A0AAD4NEV7_9BILA</name>
<organism evidence="2 3">
    <name type="scientific">Ditylenchus destructor</name>
    <dbReference type="NCBI Taxonomy" id="166010"/>
    <lineage>
        <taxon>Eukaryota</taxon>
        <taxon>Metazoa</taxon>
        <taxon>Ecdysozoa</taxon>
        <taxon>Nematoda</taxon>
        <taxon>Chromadorea</taxon>
        <taxon>Rhabditida</taxon>
        <taxon>Tylenchina</taxon>
        <taxon>Tylenchomorpha</taxon>
        <taxon>Sphaerularioidea</taxon>
        <taxon>Anguinidae</taxon>
        <taxon>Anguininae</taxon>
        <taxon>Ditylenchus</taxon>
    </lineage>
</organism>
<feature type="transmembrane region" description="Helical" evidence="1">
    <location>
        <begin position="72"/>
        <end position="97"/>
    </location>
</feature>
<dbReference type="AlphaFoldDB" id="A0AAD4NEV7"/>
<gene>
    <name evidence="2" type="ORF">DdX_01116</name>
</gene>
<dbReference type="InterPro" id="IPR036383">
    <property type="entry name" value="TSP1_rpt_sf"/>
</dbReference>
<dbReference type="Proteomes" id="UP001201812">
    <property type="component" value="Unassembled WGS sequence"/>
</dbReference>
<keyword evidence="1" id="KW-1133">Transmembrane helix</keyword>
<dbReference type="SUPFAM" id="SSF82895">
    <property type="entry name" value="TSP-1 type 1 repeat"/>
    <property type="match status" value="1"/>
</dbReference>
<evidence type="ECO:0000313" key="2">
    <source>
        <dbReference type="EMBL" id="KAI1728907.1"/>
    </source>
</evidence>
<dbReference type="InterPro" id="IPR000884">
    <property type="entry name" value="TSP1_rpt"/>
</dbReference>
<protein>
    <submittedName>
        <fullName evidence="2">Complement component C6</fullName>
    </submittedName>
</protein>
<reference evidence="2" key="1">
    <citation type="submission" date="2022-01" db="EMBL/GenBank/DDBJ databases">
        <title>Genome Sequence Resource for Two Populations of Ditylenchus destructor, the Migratory Endoparasitic Phytonematode.</title>
        <authorList>
            <person name="Zhang H."/>
            <person name="Lin R."/>
            <person name="Xie B."/>
        </authorList>
    </citation>
    <scope>NUCLEOTIDE SEQUENCE</scope>
    <source>
        <strain evidence="2">BazhouSP</strain>
    </source>
</reference>